<proteinExistence type="predicted"/>
<dbReference type="Proteomes" id="UP001151760">
    <property type="component" value="Unassembled WGS sequence"/>
</dbReference>
<protein>
    <submittedName>
        <fullName evidence="2">Uncharacterized protein</fullName>
    </submittedName>
</protein>
<sequence>MGNMSQRRNEETVDVVSEDVRVMECDESNVNNSEHIDVSKNNDKDVDIGKNDDNIVEENSVDNSTKFVRNKDTNRDD</sequence>
<evidence type="ECO:0000313" key="2">
    <source>
        <dbReference type="EMBL" id="GJT59197.1"/>
    </source>
</evidence>
<evidence type="ECO:0000313" key="3">
    <source>
        <dbReference type="Proteomes" id="UP001151760"/>
    </source>
</evidence>
<organism evidence="2 3">
    <name type="scientific">Tanacetum coccineum</name>
    <dbReference type="NCBI Taxonomy" id="301880"/>
    <lineage>
        <taxon>Eukaryota</taxon>
        <taxon>Viridiplantae</taxon>
        <taxon>Streptophyta</taxon>
        <taxon>Embryophyta</taxon>
        <taxon>Tracheophyta</taxon>
        <taxon>Spermatophyta</taxon>
        <taxon>Magnoliopsida</taxon>
        <taxon>eudicotyledons</taxon>
        <taxon>Gunneridae</taxon>
        <taxon>Pentapetalae</taxon>
        <taxon>asterids</taxon>
        <taxon>campanulids</taxon>
        <taxon>Asterales</taxon>
        <taxon>Asteraceae</taxon>
        <taxon>Asteroideae</taxon>
        <taxon>Anthemideae</taxon>
        <taxon>Anthemidinae</taxon>
        <taxon>Tanacetum</taxon>
    </lineage>
</organism>
<reference evidence="2" key="1">
    <citation type="journal article" date="2022" name="Int. J. Mol. Sci.">
        <title>Draft Genome of Tanacetum Coccineum: Genomic Comparison of Closely Related Tanacetum-Family Plants.</title>
        <authorList>
            <person name="Yamashiro T."/>
            <person name="Shiraishi A."/>
            <person name="Nakayama K."/>
            <person name="Satake H."/>
        </authorList>
    </citation>
    <scope>NUCLEOTIDE SEQUENCE</scope>
</reference>
<comment type="caution">
    <text evidence="2">The sequence shown here is derived from an EMBL/GenBank/DDBJ whole genome shotgun (WGS) entry which is preliminary data.</text>
</comment>
<name>A0ABQ5F9D4_9ASTR</name>
<keyword evidence="3" id="KW-1185">Reference proteome</keyword>
<evidence type="ECO:0000256" key="1">
    <source>
        <dbReference type="SAM" id="MobiDB-lite"/>
    </source>
</evidence>
<dbReference type="EMBL" id="BQNB010017087">
    <property type="protein sequence ID" value="GJT59197.1"/>
    <property type="molecule type" value="Genomic_DNA"/>
</dbReference>
<gene>
    <name evidence="2" type="ORF">Tco_1002730</name>
</gene>
<feature type="compositionally biased region" description="Basic and acidic residues" evidence="1">
    <location>
        <begin position="34"/>
        <end position="53"/>
    </location>
</feature>
<feature type="region of interest" description="Disordered" evidence="1">
    <location>
        <begin position="27"/>
        <end position="77"/>
    </location>
</feature>
<reference evidence="2" key="2">
    <citation type="submission" date="2022-01" db="EMBL/GenBank/DDBJ databases">
        <authorList>
            <person name="Yamashiro T."/>
            <person name="Shiraishi A."/>
            <person name="Satake H."/>
            <person name="Nakayama K."/>
        </authorList>
    </citation>
    <scope>NUCLEOTIDE SEQUENCE</scope>
</reference>
<accession>A0ABQ5F9D4</accession>